<dbReference type="Gene3D" id="3.40.50.880">
    <property type="match status" value="1"/>
</dbReference>
<evidence type="ECO:0000256" key="4">
    <source>
        <dbReference type="ARBA" id="ARBA00038493"/>
    </source>
</evidence>
<accession>A0A0C4DL45</accession>
<dbReference type="eggNOG" id="ENOG502RZ3Y">
    <property type="taxonomic scope" value="Eukaryota"/>
</dbReference>
<dbReference type="AlphaFoldDB" id="A0A0C4DL45"/>
<dbReference type="InterPro" id="IPR050325">
    <property type="entry name" value="Prot/Nucl_acid_deglycase"/>
</dbReference>
<dbReference type="GO" id="GO:0019172">
    <property type="term" value="F:glyoxalase III activity"/>
    <property type="evidence" value="ECO:0007669"/>
    <property type="project" value="UniProtKB-EC"/>
</dbReference>
<keyword evidence="3" id="KW-0456">Lyase</keyword>
<reference evidence="7" key="3">
    <citation type="submission" date="2011-03" db="EMBL/GenBank/DDBJ databases">
        <title>Annotation of Magnaporthe poae ATCC 64411.</title>
        <authorList>
            <person name="Ma L.-J."/>
            <person name="Dead R."/>
            <person name="Young S.K."/>
            <person name="Zeng Q."/>
            <person name="Gargeya S."/>
            <person name="Fitzgerald M."/>
            <person name="Haas B."/>
            <person name="Abouelleil A."/>
            <person name="Alvarado L."/>
            <person name="Arachchi H.M."/>
            <person name="Berlin A."/>
            <person name="Brown A."/>
            <person name="Chapman S.B."/>
            <person name="Chen Z."/>
            <person name="Dunbar C."/>
            <person name="Freedman E."/>
            <person name="Gearin G."/>
            <person name="Gellesch M."/>
            <person name="Goldberg J."/>
            <person name="Griggs A."/>
            <person name="Gujja S."/>
            <person name="Heiman D."/>
            <person name="Howarth C."/>
            <person name="Larson L."/>
            <person name="Lui A."/>
            <person name="MacDonald P.J.P."/>
            <person name="Mehta T."/>
            <person name="Montmayeur A."/>
            <person name="Murphy C."/>
            <person name="Neiman D."/>
            <person name="Pearson M."/>
            <person name="Priest M."/>
            <person name="Roberts A."/>
            <person name="Saif S."/>
            <person name="Shea T."/>
            <person name="Shenoy N."/>
            <person name="Sisk P."/>
            <person name="Stolte C."/>
            <person name="Sykes S."/>
            <person name="Yandava C."/>
            <person name="Wortman J."/>
            <person name="Nusbaum C."/>
            <person name="Birren B."/>
        </authorList>
    </citation>
    <scope>NUCLEOTIDE SEQUENCE</scope>
    <source>
        <strain evidence="7">ATCC 64411</strain>
    </source>
</reference>
<dbReference type="EMBL" id="ADBL01000115">
    <property type="status" value="NOT_ANNOTATED_CDS"/>
    <property type="molecule type" value="Genomic_DNA"/>
</dbReference>
<dbReference type="PANTHER" id="PTHR48094">
    <property type="entry name" value="PROTEIN/NUCLEIC ACID DEGLYCASE DJ-1-RELATED"/>
    <property type="match status" value="1"/>
</dbReference>
<evidence type="ECO:0000256" key="1">
    <source>
        <dbReference type="ARBA" id="ARBA00013134"/>
    </source>
</evidence>
<evidence type="ECO:0000256" key="5">
    <source>
        <dbReference type="ARBA" id="ARBA00048082"/>
    </source>
</evidence>
<dbReference type="OrthoDB" id="543156at2759"/>
<gene>
    <name evidence="7" type="ORF">MAPG_00483</name>
</gene>
<dbReference type="GO" id="GO:0019243">
    <property type="term" value="P:methylglyoxal catabolic process to D-lactate via S-lactoyl-glutathione"/>
    <property type="evidence" value="ECO:0007669"/>
    <property type="project" value="TreeGrafter"/>
</dbReference>
<name>A0A0C4DL45_MAGP6</name>
<dbReference type="EMBL" id="GL876966">
    <property type="protein sequence ID" value="KLU81393.1"/>
    <property type="molecule type" value="Genomic_DNA"/>
</dbReference>
<reference evidence="7" key="1">
    <citation type="submission" date="2010-05" db="EMBL/GenBank/DDBJ databases">
        <title>The Genome Sequence of Magnaporthe poae strain ATCC 64411.</title>
        <authorList>
            <consortium name="The Broad Institute Genome Sequencing Platform"/>
            <consortium name="Broad Institute Genome Sequencing Center for Infectious Disease"/>
            <person name="Ma L.-J."/>
            <person name="Dead R."/>
            <person name="Young S."/>
            <person name="Zeng Q."/>
            <person name="Koehrsen M."/>
            <person name="Alvarado L."/>
            <person name="Berlin A."/>
            <person name="Chapman S.B."/>
            <person name="Chen Z."/>
            <person name="Freedman E."/>
            <person name="Gellesch M."/>
            <person name="Goldberg J."/>
            <person name="Griggs A."/>
            <person name="Gujja S."/>
            <person name="Heilman E.R."/>
            <person name="Heiman D."/>
            <person name="Hepburn T."/>
            <person name="Howarth C."/>
            <person name="Jen D."/>
            <person name="Larson L."/>
            <person name="Mehta T."/>
            <person name="Neiman D."/>
            <person name="Pearson M."/>
            <person name="Roberts A."/>
            <person name="Saif S."/>
            <person name="Shea T."/>
            <person name="Shenoy N."/>
            <person name="Sisk P."/>
            <person name="Stolte C."/>
            <person name="Sykes S."/>
            <person name="Walk T."/>
            <person name="White J."/>
            <person name="Yandava C."/>
            <person name="Haas B."/>
            <person name="Nusbaum C."/>
            <person name="Birren B."/>
        </authorList>
    </citation>
    <scope>NUCLEOTIDE SEQUENCE</scope>
    <source>
        <strain evidence="7">ATCC 64411</strain>
    </source>
</reference>
<dbReference type="Proteomes" id="UP000011715">
    <property type="component" value="Unassembled WGS sequence"/>
</dbReference>
<dbReference type="InterPro" id="IPR002818">
    <property type="entry name" value="DJ-1/PfpI"/>
</dbReference>
<organism evidence="8 9">
    <name type="scientific">Magnaporthiopsis poae (strain ATCC 64411 / 73-15)</name>
    <name type="common">Kentucky bluegrass fungus</name>
    <name type="synonym">Magnaporthe poae</name>
    <dbReference type="NCBI Taxonomy" id="644358"/>
    <lineage>
        <taxon>Eukaryota</taxon>
        <taxon>Fungi</taxon>
        <taxon>Dikarya</taxon>
        <taxon>Ascomycota</taxon>
        <taxon>Pezizomycotina</taxon>
        <taxon>Sordariomycetes</taxon>
        <taxon>Sordariomycetidae</taxon>
        <taxon>Magnaporthales</taxon>
        <taxon>Magnaporthaceae</taxon>
        <taxon>Magnaporthiopsis</taxon>
    </lineage>
</organism>
<dbReference type="VEuPathDB" id="FungiDB:MAPG_00483"/>
<evidence type="ECO:0000313" key="8">
    <source>
        <dbReference type="EnsemblFungi" id="MAPG_00483T0"/>
    </source>
</evidence>
<evidence type="ECO:0000256" key="3">
    <source>
        <dbReference type="ARBA" id="ARBA00023239"/>
    </source>
</evidence>
<keyword evidence="2" id="KW-0346">Stress response</keyword>
<evidence type="ECO:0000256" key="2">
    <source>
        <dbReference type="ARBA" id="ARBA00023016"/>
    </source>
</evidence>
<keyword evidence="9" id="KW-1185">Reference proteome</keyword>
<dbReference type="PANTHER" id="PTHR48094:SF11">
    <property type="entry name" value="GLUTATHIONE-INDEPENDENT GLYOXALASE HSP31-RELATED"/>
    <property type="match status" value="1"/>
</dbReference>
<feature type="domain" description="DJ-1/PfpI" evidence="6">
    <location>
        <begin position="31"/>
        <end position="232"/>
    </location>
</feature>
<reference evidence="8" key="5">
    <citation type="submission" date="2015-06" db="UniProtKB">
        <authorList>
            <consortium name="EnsemblFungi"/>
        </authorList>
    </citation>
    <scope>IDENTIFICATION</scope>
    <source>
        <strain evidence="8">ATCC 64411</strain>
    </source>
</reference>
<reference evidence="9" key="2">
    <citation type="submission" date="2010-05" db="EMBL/GenBank/DDBJ databases">
        <title>The genome sequence of Magnaporthe poae strain ATCC 64411.</title>
        <authorList>
            <person name="Ma L.-J."/>
            <person name="Dead R."/>
            <person name="Young S."/>
            <person name="Zeng Q."/>
            <person name="Koehrsen M."/>
            <person name="Alvarado L."/>
            <person name="Berlin A."/>
            <person name="Chapman S.B."/>
            <person name="Chen Z."/>
            <person name="Freedman E."/>
            <person name="Gellesch M."/>
            <person name="Goldberg J."/>
            <person name="Griggs A."/>
            <person name="Gujja S."/>
            <person name="Heilman E.R."/>
            <person name="Heiman D."/>
            <person name="Hepburn T."/>
            <person name="Howarth C."/>
            <person name="Jen D."/>
            <person name="Larson L."/>
            <person name="Mehta T."/>
            <person name="Neiman D."/>
            <person name="Pearson M."/>
            <person name="Roberts A."/>
            <person name="Saif S."/>
            <person name="Shea T."/>
            <person name="Shenoy N."/>
            <person name="Sisk P."/>
            <person name="Stolte C."/>
            <person name="Sykes S."/>
            <person name="Walk T."/>
            <person name="White J."/>
            <person name="Yandava C."/>
            <person name="Haas B."/>
            <person name="Nusbaum C."/>
            <person name="Birren B."/>
        </authorList>
    </citation>
    <scope>NUCLEOTIDE SEQUENCE [LARGE SCALE GENOMIC DNA]</scope>
    <source>
        <strain evidence="9">ATCC 64411 / 73-15</strain>
    </source>
</reference>
<dbReference type="CDD" id="cd03141">
    <property type="entry name" value="GATase1_Hsp31_like"/>
    <property type="match status" value="1"/>
</dbReference>
<dbReference type="EC" id="4.2.1.130" evidence="1"/>
<evidence type="ECO:0000259" key="6">
    <source>
        <dbReference type="Pfam" id="PF01965"/>
    </source>
</evidence>
<dbReference type="EnsemblFungi" id="MAPG_00483T0">
    <property type="protein sequence ID" value="MAPG_00483T0"/>
    <property type="gene ID" value="MAPG_00483"/>
</dbReference>
<dbReference type="SUPFAM" id="SSF52317">
    <property type="entry name" value="Class I glutamine amidotransferase-like"/>
    <property type="match status" value="1"/>
</dbReference>
<proteinExistence type="inferred from homology"/>
<sequence>MASKKILVVLTSCDKMEADGVVKPTGWFLPEFSHPYDVLTKAGYEITVASPAGGKAPLDPKSIEMFKDDASSKSFLASQTKLWEQTAKLSDVAANNAAQTFDAIFYPGGHGPMFDLAVDATSQKLIADFYAAGKPVAAVCHGPVALVGVKLPGGGDTPLLKGKTATGFSNAEEEIMRLVKFMPELLEDAMKKAGAEFVKADEPWGEKVVVDGNLITGQNPASAKGVGEAIVKLLA</sequence>
<comment type="catalytic activity">
    <reaction evidence="5">
        <text>methylglyoxal + H2O = (R)-lactate + H(+)</text>
        <dbReference type="Rhea" id="RHEA:27754"/>
        <dbReference type="ChEBI" id="CHEBI:15377"/>
        <dbReference type="ChEBI" id="CHEBI:15378"/>
        <dbReference type="ChEBI" id="CHEBI:16004"/>
        <dbReference type="ChEBI" id="CHEBI:17158"/>
        <dbReference type="EC" id="4.2.1.130"/>
    </reaction>
</comment>
<evidence type="ECO:0000313" key="7">
    <source>
        <dbReference type="EMBL" id="KLU81393.1"/>
    </source>
</evidence>
<dbReference type="STRING" id="644358.A0A0C4DL45"/>
<dbReference type="OMA" id="GEKTGFW"/>
<dbReference type="Pfam" id="PF01965">
    <property type="entry name" value="DJ-1_PfpI"/>
    <property type="match status" value="1"/>
</dbReference>
<dbReference type="GO" id="GO:0005737">
    <property type="term" value="C:cytoplasm"/>
    <property type="evidence" value="ECO:0007669"/>
    <property type="project" value="TreeGrafter"/>
</dbReference>
<reference evidence="8" key="4">
    <citation type="journal article" date="2015" name="G3 (Bethesda)">
        <title>Genome sequences of three phytopathogenic species of the Magnaporthaceae family of fungi.</title>
        <authorList>
            <person name="Okagaki L.H."/>
            <person name="Nunes C.C."/>
            <person name="Sailsbery J."/>
            <person name="Clay B."/>
            <person name="Brown D."/>
            <person name="John T."/>
            <person name="Oh Y."/>
            <person name="Young N."/>
            <person name="Fitzgerald M."/>
            <person name="Haas B.J."/>
            <person name="Zeng Q."/>
            <person name="Young S."/>
            <person name="Adiconis X."/>
            <person name="Fan L."/>
            <person name="Levin J.Z."/>
            <person name="Mitchell T.K."/>
            <person name="Okubara P.A."/>
            <person name="Farman M.L."/>
            <person name="Kohn L.M."/>
            <person name="Birren B."/>
            <person name="Ma L.-J."/>
            <person name="Dean R.A."/>
        </authorList>
    </citation>
    <scope>NUCLEOTIDE SEQUENCE</scope>
    <source>
        <strain evidence="8">ATCC 64411 / 73-15</strain>
    </source>
</reference>
<comment type="similarity">
    <text evidence="4">Belongs to the peptidase C56 family. HSP31-like subfamily.</text>
</comment>
<protein>
    <recommendedName>
        <fullName evidence="1">D-lactate dehydratase</fullName>
        <ecNumber evidence="1">4.2.1.130</ecNumber>
    </recommendedName>
</protein>
<evidence type="ECO:0000313" key="9">
    <source>
        <dbReference type="Proteomes" id="UP000011715"/>
    </source>
</evidence>
<dbReference type="InterPro" id="IPR029062">
    <property type="entry name" value="Class_I_gatase-like"/>
</dbReference>